<gene>
    <name evidence="2" type="ORF">A8806_11529</name>
</gene>
<evidence type="ECO:0000313" key="2">
    <source>
        <dbReference type="EMBL" id="PWJ23095.1"/>
    </source>
</evidence>
<reference evidence="2 3" key="1">
    <citation type="submission" date="2018-05" db="EMBL/GenBank/DDBJ databases">
        <title>The Hungate 1000. A catalogue of reference genomes from the rumen microbiome.</title>
        <authorList>
            <person name="Kelly W."/>
        </authorList>
    </citation>
    <scope>NUCLEOTIDE SEQUENCE [LARGE SCALE GENOMIC DNA]</scope>
    <source>
        <strain evidence="2 3">NLAE-zl-C242</strain>
    </source>
</reference>
<keyword evidence="3" id="KW-1185">Reference proteome</keyword>
<dbReference type="Gene3D" id="3.30.1460.30">
    <property type="entry name" value="YgaC/TfoX-N like chaperone"/>
    <property type="match status" value="1"/>
</dbReference>
<dbReference type="InterPro" id="IPR007076">
    <property type="entry name" value="TfoX_N"/>
</dbReference>
<dbReference type="AlphaFoldDB" id="A0A2Y9BII9"/>
<protein>
    <submittedName>
        <fullName evidence="2">TfoX/Sxy family transcriptional regulator of competence genes</fullName>
    </submittedName>
</protein>
<feature type="domain" description="TfoX N-terminal" evidence="1">
    <location>
        <begin position="13"/>
        <end position="62"/>
    </location>
</feature>
<dbReference type="SUPFAM" id="SSF159894">
    <property type="entry name" value="YgaC/TfoX-N like"/>
    <property type="match status" value="1"/>
</dbReference>
<evidence type="ECO:0000259" key="1">
    <source>
        <dbReference type="Pfam" id="PF04993"/>
    </source>
</evidence>
<proteinExistence type="predicted"/>
<evidence type="ECO:0000313" key="3">
    <source>
        <dbReference type="Proteomes" id="UP000245845"/>
    </source>
</evidence>
<comment type="caution">
    <text evidence="2">The sequence shown here is derived from an EMBL/GenBank/DDBJ whole genome shotgun (WGS) entry which is preliminary data.</text>
</comment>
<dbReference type="Pfam" id="PF04993">
    <property type="entry name" value="TfoX_N"/>
    <property type="match status" value="1"/>
</dbReference>
<name>A0A2Y9BII9_9FIRM</name>
<dbReference type="OrthoDB" id="9803291at2"/>
<organism evidence="2 3">
    <name type="scientific">Faecalicatena orotica</name>
    <dbReference type="NCBI Taxonomy" id="1544"/>
    <lineage>
        <taxon>Bacteria</taxon>
        <taxon>Bacillati</taxon>
        <taxon>Bacillota</taxon>
        <taxon>Clostridia</taxon>
        <taxon>Lachnospirales</taxon>
        <taxon>Lachnospiraceae</taxon>
        <taxon>Faecalicatena</taxon>
    </lineage>
</organism>
<accession>A0A2Y9BII9</accession>
<sequence>MASTLEFVEYVAEQLHEAGNISYKKLFGEYGLWCDGKFFGTVEGNQFYVKMTQAGHEMMPEAVPAAPHGGRPGMYLVEELEDTAFLKELTERTLMELPEPKVKSGKRKQVSNS</sequence>
<dbReference type="Proteomes" id="UP000245845">
    <property type="component" value="Unassembled WGS sequence"/>
</dbReference>
<dbReference type="EMBL" id="QGDL01000015">
    <property type="protein sequence ID" value="PWJ23095.1"/>
    <property type="molecule type" value="Genomic_DNA"/>
</dbReference>
<dbReference type="RefSeq" id="WP_109733091.1">
    <property type="nucleotide sequence ID" value="NZ_BAAACK010000024.1"/>
</dbReference>